<dbReference type="EMBL" id="JARKIE010000184">
    <property type="protein sequence ID" value="KAJ7669786.1"/>
    <property type="molecule type" value="Genomic_DNA"/>
</dbReference>
<evidence type="ECO:0000313" key="2">
    <source>
        <dbReference type="Proteomes" id="UP001221757"/>
    </source>
</evidence>
<keyword evidence="2" id="KW-1185">Reference proteome</keyword>
<comment type="caution">
    <text evidence="1">The sequence shown here is derived from an EMBL/GenBank/DDBJ whole genome shotgun (WGS) entry which is preliminary data.</text>
</comment>
<organism evidence="1 2">
    <name type="scientific">Mycena rosella</name>
    <name type="common">Pink bonnet</name>
    <name type="synonym">Agaricus rosellus</name>
    <dbReference type="NCBI Taxonomy" id="1033263"/>
    <lineage>
        <taxon>Eukaryota</taxon>
        <taxon>Fungi</taxon>
        <taxon>Dikarya</taxon>
        <taxon>Basidiomycota</taxon>
        <taxon>Agaricomycotina</taxon>
        <taxon>Agaricomycetes</taxon>
        <taxon>Agaricomycetidae</taxon>
        <taxon>Agaricales</taxon>
        <taxon>Marasmiineae</taxon>
        <taxon>Mycenaceae</taxon>
        <taxon>Mycena</taxon>
    </lineage>
</organism>
<sequence>MNDPQTAYLQMIPSEIWEACWRLCSTRQLRRISLVCWLFRSMCLPLLFPDQHFDVIRV</sequence>
<accession>A0AAD7CYM4</accession>
<evidence type="ECO:0008006" key="3">
    <source>
        <dbReference type="Google" id="ProtNLM"/>
    </source>
</evidence>
<dbReference type="SUPFAM" id="SSF81383">
    <property type="entry name" value="F-box domain"/>
    <property type="match status" value="1"/>
</dbReference>
<reference evidence="1" key="1">
    <citation type="submission" date="2023-03" db="EMBL/GenBank/DDBJ databases">
        <title>Massive genome expansion in bonnet fungi (Mycena s.s.) driven by repeated elements and novel gene families across ecological guilds.</title>
        <authorList>
            <consortium name="Lawrence Berkeley National Laboratory"/>
            <person name="Harder C.B."/>
            <person name="Miyauchi S."/>
            <person name="Viragh M."/>
            <person name="Kuo A."/>
            <person name="Thoen E."/>
            <person name="Andreopoulos B."/>
            <person name="Lu D."/>
            <person name="Skrede I."/>
            <person name="Drula E."/>
            <person name="Henrissat B."/>
            <person name="Morin E."/>
            <person name="Kohler A."/>
            <person name="Barry K."/>
            <person name="LaButti K."/>
            <person name="Morin E."/>
            <person name="Salamov A."/>
            <person name="Lipzen A."/>
            <person name="Mereny Z."/>
            <person name="Hegedus B."/>
            <person name="Baldrian P."/>
            <person name="Stursova M."/>
            <person name="Weitz H."/>
            <person name="Taylor A."/>
            <person name="Grigoriev I.V."/>
            <person name="Nagy L.G."/>
            <person name="Martin F."/>
            <person name="Kauserud H."/>
        </authorList>
    </citation>
    <scope>NUCLEOTIDE SEQUENCE</scope>
    <source>
        <strain evidence="1">CBHHK067</strain>
    </source>
</reference>
<gene>
    <name evidence="1" type="ORF">B0H17DRAFT_949078</name>
</gene>
<dbReference type="InterPro" id="IPR036047">
    <property type="entry name" value="F-box-like_dom_sf"/>
</dbReference>
<protein>
    <recommendedName>
        <fullName evidence="3">F-box domain-containing protein</fullName>
    </recommendedName>
</protein>
<name>A0AAD7CYM4_MYCRO</name>
<evidence type="ECO:0000313" key="1">
    <source>
        <dbReference type="EMBL" id="KAJ7669786.1"/>
    </source>
</evidence>
<dbReference type="Proteomes" id="UP001221757">
    <property type="component" value="Unassembled WGS sequence"/>
</dbReference>
<dbReference type="AlphaFoldDB" id="A0AAD7CYM4"/>
<proteinExistence type="predicted"/>